<feature type="domain" description="HTH araC/xylS-type" evidence="4">
    <location>
        <begin position="181"/>
        <end position="279"/>
    </location>
</feature>
<sequence>MNIIRKEINSNLELPIWFIDKDTKKPEQELPSHLHDWHEIIFIHKGKGDFYIDSQFYPVMSGDIAIIPQNTVHFAIPDANQLITSSIIYFHPQLLKYMFGMKEPRFHELLNTQEHFIYTIPPEQTIVLEDILHEIKSELLNKLVDFETSILLLLQRFLLCVYRHSTPTNVHKKSSQIPWLKESIEYISNHFQTSLTLVGLAKKAAVSSAHYSRVFKSKMGVNVNEFIITKRISYIKKKLRESNETVESIAKQAGFSSMPYFYRTFKKYTGVTPDSFRSKQ</sequence>
<dbReference type="InterPro" id="IPR037923">
    <property type="entry name" value="HTH-like"/>
</dbReference>
<dbReference type="PANTHER" id="PTHR43280:SF28">
    <property type="entry name" value="HTH-TYPE TRANSCRIPTIONAL ACTIVATOR RHAS"/>
    <property type="match status" value="1"/>
</dbReference>
<dbReference type="InterPro" id="IPR009057">
    <property type="entry name" value="Homeodomain-like_sf"/>
</dbReference>
<dbReference type="Proteomes" id="UP001596147">
    <property type="component" value="Unassembled WGS sequence"/>
</dbReference>
<evidence type="ECO:0000313" key="5">
    <source>
        <dbReference type="EMBL" id="MFC5464066.1"/>
    </source>
</evidence>
<dbReference type="InterPro" id="IPR014710">
    <property type="entry name" value="RmlC-like_jellyroll"/>
</dbReference>
<evidence type="ECO:0000256" key="1">
    <source>
        <dbReference type="ARBA" id="ARBA00023015"/>
    </source>
</evidence>
<dbReference type="InterPro" id="IPR003313">
    <property type="entry name" value="AraC-bd"/>
</dbReference>
<dbReference type="SUPFAM" id="SSF51215">
    <property type="entry name" value="Regulatory protein AraC"/>
    <property type="match status" value="1"/>
</dbReference>
<keyword evidence="3" id="KW-0804">Transcription</keyword>
<gene>
    <name evidence="5" type="ORF">ACFPM4_04760</name>
</gene>
<dbReference type="InterPro" id="IPR018060">
    <property type="entry name" value="HTH_AraC"/>
</dbReference>
<organism evidence="5 6">
    <name type="scientific">Lederbergia graminis</name>
    <dbReference type="NCBI Taxonomy" id="735518"/>
    <lineage>
        <taxon>Bacteria</taxon>
        <taxon>Bacillati</taxon>
        <taxon>Bacillota</taxon>
        <taxon>Bacilli</taxon>
        <taxon>Bacillales</taxon>
        <taxon>Bacillaceae</taxon>
        <taxon>Lederbergia</taxon>
    </lineage>
</organism>
<dbReference type="PROSITE" id="PS01124">
    <property type="entry name" value="HTH_ARAC_FAMILY_2"/>
    <property type="match status" value="1"/>
</dbReference>
<dbReference type="PRINTS" id="PR00032">
    <property type="entry name" value="HTHARAC"/>
</dbReference>
<dbReference type="Pfam" id="PF02311">
    <property type="entry name" value="AraC_binding"/>
    <property type="match status" value="1"/>
</dbReference>
<accession>A0ABW0LFG5</accession>
<dbReference type="Gene3D" id="1.10.10.60">
    <property type="entry name" value="Homeodomain-like"/>
    <property type="match status" value="2"/>
</dbReference>
<evidence type="ECO:0000256" key="3">
    <source>
        <dbReference type="ARBA" id="ARBA00023163"/>
    </source>
</evidence>
<evidence type="ECO:0000313" key="6">
    <source>
        <dbReference type="Proteomes" id="UP001596147"/>
    </source>
</evidence>
<dbReference type="SMART" id="SM00342">
    <property type="entry name" value="HTH_ARAC"/>
    <property type="match status" value="1"/>
</dbReference>
<evidence type="ECO:0000259" key="4">
    <source>
        <dbReference type="PROSITE" id="PS01124"/>
    </source>
</evidence>
<proteinExistence type="predicted"/>
<keyword evidence="6" id="KW-1185">Reference proteome</keyword>
<keyword evidence="1" id="KW-0805">Transcription regulation</keyword>
<protein>
    <submittedName>
        <fullName evidence="5">AraC family transcriptional regulator</fullName>
    </submittedName>
</protein>
<keyword evidence="2" id="KW-0238">DNA-binding</keyword>
<dbReference type="EMBL" id="JBHSMC010000003">
    <property type="protein sequence ID" value="MFC5464066.1"/>
    <property type="molecule type" value="Genomic_DNA"/>
</dbReference>
<evidence type="ECO:0000256" key="2">
    <source>
        <dbReference type="ARBA" id="ARBA00023125"/>
    </source>
</evidence>
<comment type="caution">
    <text evidence="5">The sequence shown here is derived from an EMBL/GenBank/DDBJ whole genome shotgun (WGS) entry which is preliminary data.</text>
</comment>
<dbReference type="PANTHER" id="PTHR43280">
    <property type="entry name" value="ARAC-FAMILY TRANSCRIPTIONAL REGULATOR"/>
    <property type="match status" value="1"/>
</dbReference>
<dbReference type="InterPro" id="IPR020449">
    <property type="entry name" value="Tscrpt_reg_AraC-type_HTH"/>
</dbReference>
<dbReference type="RefSeq" id="WP_382348343.1">
    <property type="nucleotide sequence ID" value="NZ_JBHSMC010000003.1"/>
</dbReference>
<reference evidence="6" key="1">
    <citation type="journal article" date="2019" name="Int. J. Syst. Evol. Microbiol.">
        <title>The Global Catalogue of Microorganisms (GCM) 10K type strain sequencing project: providing services to taxonomists for standard genome sequencing and annotation.</title>
        <authorList>
            <consortium name="The Broad Institute Genomics Platform"/>
            <consortium name="The Broad Institute Genome Sequencing Center for Infectious Disease"/>
            <person name="Wu L."/>
            <person name="Ma J."/>
        </authorList>
    </citation>
    <scope>NUCLEOTIDE SEQUENCE [LARGE SCALE GENOMIC DNA]</scope>
    <source>
        <strain evidence="6">CGMCC 1.12237</strain>
    </source>
</reference>
<name>A0ABW0LFG5_9BACI</name>
<dbReference type="Pfam" id="PF12833">
    <property type="entry name" value="HTH_18"/>
    <property type="match status" value="1"/>
</dbReference>
<dbReference type="SUPFAM" id="SSF46689">
    <property type="entry name" value="Homeodomain-like"/>
    <property type="match status" value="2"/>
</dbReference>
<dbReference type="Gene3D" id="2.60.120.10">
    <property type="entry name" value="Jelly Rolls"/>
    <property type="match status" value="1"/>
</dbReference>